<reference evidence="2" key="1">
    <citation type="journal article" date="2015" name="Nat. Genet.">
        <title>The genome and transcriptome of the zoonotic hookworm Ancylostoma ceylanicum identify infection-specific gene families.</title>
        <authorList>
            <person name="Schwarz E.M."/>
            <person name="Hu Y."/>
            <person name="Antoshechkin I."/>
            <person name="Miller M.M."/>
            <person name="Sternberg P.W."/>
            <person name="Aroian R.V."/>
        </authorList>
    </citation>
    <scope>NUCLEOTIDE SEQUENCE</scope>
    <source>
        <strain evidence="2">HY135</strain>
    </source>
</reference>
<proteinExistence type="predicted"/>
<organism evidence="1 2">
    <name type="scientific">Ancylostoma ceylanicum</name>
    <dbReference type="NCBI Taxonomy" id="53326"/>
    <lineage>
        <taxon>Eukaryota</taxon>
        <taxon>Metazoa</taxon>
        <taxon>Ecdysozoa</taxon>
        <taxon>Nematoda</taxon>
        <taxon>Chromadorea</taxon>
        <taxon>Rhabditida</taxon>
        <taxon>Rhabditina</taxon>
        <taxon>Rhabditomorpha</taxon>
        <taxon>Strongyloidea</taxon>
        <taxon>Ancylostomatidae</taxon>
        <taxon>Ancylostomatinae</taxon>
        <taxon>Ancylostoma</taxon>
    </lineage>
</organism>
<dbReference type="EMBL" id="JARK01001348">
    <property type="protein sequence ID" value="EYC24949.1"/>
    <property type="molecule type" value="Genomic_DNA"/>
</dbReference>
<sequence length="118" mass="13233">MKKLRDGQVGSVPRPVVGETLKLSQMRGFLGIQEDLLFPKVCKVFSSLSKPGRNSSSKFGYFQTLNTFVSFHWNLFRMRGCHRVLLAILRRLVPGCRMFAGKLGMPTDENAITSILIG</sequence>
<gene>
    <name evidence="1" type="primary">Acey_s0012.g1601</name>
    <name evidence="1" type="ORF">Y032_0012g1601</name>
</gene>
<protein>
    <submittedName>
        <fullName evidence="1">Uncharacterized protein</fullName>
    </submittedName>
</protein>
<evidence type="ECO:0000313" key="1">
    <source>
        <dbReference type="EMBL" id="EYC24949.1"/>
    </source>
</evidence>
<comment type="caution">
    <text evidence="1">The sequence shown here is derived from an EMBL/GenBank/DDBJ whole genome shotgun (WGS) entry which is preliminary data.</text>
</comment>
<accession>A0A016VBA7</accession>
<keyword evidence="2" id="KW-1185">Reference proteome</keyword>
<evidence type="ECO:0000313" key="2">
    <source>
        <dbReference type="Proteomes" id="UP000024635"/>
    </source>
</evidence>
<dbReference type="Proteomes" id="UP000024635">
    <property type="component" value="Unassembled WGS sequence"/>
</dbReference>
<name>A0A016VBA7_9BILA</name>
<dbReference type="AlphaFoldDB" id="A0A016VBA7"/>